<keyword evidence="4" id="KW-1185">Reference proteome</keyword>
<dbReference type="InterPro" id="IPR008207">
    <property type="entry name" value="Sig_transdc_His_kin_Hpt_dom"/>
</dbReference>
<comment type="caution">
    <text evidence="3">The sequence shown here is derived from an EMBL/GenBank/DDBJ whole genome shotgun (WGS) entry which is preliminary data.</text>
</comment>
<gene>
    <name evidence="3" type="ORF">JKG61_14090</name>
</gene>
<organism evidence="3 4">
    <name type="scientific">Sphingobacterium faecale</name>
    <dbReference type="NCBI Taxonomy" id="2803775"/>
    <lineage>
        <taxon>Bacteria</taxon>
        <taxon>Pseudomonadati</taxon>
        <taxon>Bacteroidota</taxon>
        <taxon>Sphingobacteriia</taxon>
        <taxon>Sphingobacteriales</taxon>
        <taxon>Sphingobacteriaceae</taxon>
        <taxon>Sphingobacterium</taxon>
    </lineage>
</organism>
<dbReference type="Proteomes" id="UP000625283">
    <property type="component" value="Unassembled WGS sequence"/>
</dbReference>
<feature type="domain" description="HPt" evidence="2">
    <location>
        <begin position="18"/>
        <end position="112"/>
    </location>
</feature>
<feature type="modified residue" description="Phosphohistidine" evidence="1">
    <location>
        <position position="57"/>
    </location>
</feature>
<evidence type="ECO:0000313" key="3">
    <source>
        <dbReference type="EMBL" id="MBL1409887.1"/>
    </source>
</evidence>
<dbReference type="Gene3D" id="1.20.120.160">
    <property type="entry name" value="HPT domain"/>
    <property type="match status" value="1"/>
</dbReference>
<proteinExistence type="predicted"/>
<dbReference type="SUPFAM" id="SSF47226">
    <property type="entry name" value="Histidine-containing phosphotransfer domain, HPT domain"/>
    <property type="match status" value="1"/>
</dbReference>
<evidence type="ECO:0000313" key="4">
    <source>
        <dbReference type="Proteomes" id="UP000625283"/>
    </source>
</evidence>
<dbReference type="EMBL" id="JAERTY010000008">
    <property type="protein sequence ID" value="MBL1409887.1"/>
    <property type="molecule type" value="Genomic_DNA"/>
</dbReference>
<keyword evidence="1" id="KW-0597">Phosphoprotein</keyword>
<sequence length="121" mass="14015">MSYKIINPDIIKKSMMGNPKLVKQFVEMYLDQSPIDFQALTDSLANANKAAIRDSAHHIKPTMEYIGATPLRIAFQELEDMGRDEVEIETIHTKFKEIKTHFELMLEELRSFILESELNTK</sequence>
<dbReference type="InterPro" id="IPR036641">
    <property type="entry name" value="HPT_dom_sf"/>
</dbReference>
<evidence type="ECO:0000259" key="2">
    <source>
        <dbReference type="PROSITE" id="PS50894"/>
    </source>
</evidence>
<reference evidence="3 4" key="1">
    <citation type="submission" date="2021-01" db="EMBL/GenBank/DDBJ databases">
        <title>C459-1 draft genome sequence.</title>
        <authorList>
            <person name="Zhang X.-F."/>
        </authorList>
    </citation>
    <scope>NUCLEOTIDE SEQUENCE [LARGE SCALE GENOMIC DNA]</scope>
    <source>
        <strain evidence="4">C459-1</strain>
    </source>
</reference>
<evidence type="ECO:0000256" key="1">
    <source>
        <dbReference type="PROSITE-ProRule" id="PRU00110"/>
    </source>
</evidence>
<protein>
    <submittedName>
        <fullName evidence="3">Hpt domain-containing protein</fullName>
    </submittedName>
</protein>
<dbReference type="Pfam" id="PF01627">
    <property type="entry name" value="Hpt"/>
    <property type="match status" value="1"/>
</dbReference>
<accession>A0ABS1R5B1</accession>
<dbReference type="PROSITE" id="PS50894">
    <property type="entry name" value="HPT"/>
    <property type="match status" value="1"/>
</dbReference>
<name>A0ABS1R5B1_9SPHI</name>
<dbReference type="RefSeq" id="WP_202103603.1">
    <property type="nucleotide sequence ID" value="NZ_JAERTY010000008.1"/>
</dbReference>